<dbReference type="AlphaFoldDB" id="A0A160VEF3"/>
<organism evidence="1">
    <name type="scientific">hydrothermal vent metagenome</name>
    <dbReference type="NCBI Taxonomy" id="652676"/>
    <lineage>
        <taxon>unclassified sequences</taxon>
        <taxon>metagenomes</taxon>
        <taxon>ecological metagenomes</taxon>
    </lineage>
</organism>
<name>A0A160VEF3_9ZZZZ</name>
<accession>A0A160VEF3</accession>
<gene>
    <name evidence="1" type="ORF">MGWOODY_Mmi1173</name>
</gene>
<protein>
    <submittedName>
        <fullName evidence="1">Uncharacterized protein</fullName>
    </submittedName>
</protein>
<dbReference type="EMBL" id="FAXC01000096">
    <property type="protein sequence ID" value="CUV08622.1"/>
    <property type="molecule type" value="Genomic_DNA"/>
</dbReference>
<dbReference type="PROSITE" id="PS51257">
    <property type="entry name" value="PROKAR_LIPOPROTEIN"/>
    <property type="match status" value="1"/>
</dbReference>
<reference evidence="1" key="1">
    <citation type="submission" date="2015-10" db="EMBL/GenBank/DDBJ databases">
        <authorList>
            <person name="Gilbert D.G."/>
        </authorList>
    </citation>
    <scope>NUCLEOTIDE SEQUENCE</scope>
</reference>
<evidence type="ECO:0000313" key="1">
    <source>
        <dbReference type="EMBL" id="CUV08622.1"/>
    </source>
</evidence>
<sequence length="38" mass="4477">MINRKYPVLPTLLIGLMLLVISCNQEKEEKEQEEITYP</sequence>
<proteinExistence type="predicted"/>